<dbReference type="KEGG" id="lao:AOX59_15390"/>
<evidence type="ECO:0000313" key="3">
    <source>
        <dbReference type="Proteomes" id="UP000050331"/>
    </source>
</evidence>
<dbReference type="InterPro" id="IPR000182">
    <property type="entry name" value="GNAT_dom"/>
</dbReference>
<dbReference type="OrthoDB" id="3174529at2"/>
<dbReference type="GO" id="GO:0016747">
    <property type="term" value="F:acyltransferase activity, transferring groups other than amino-acyl groups"/>
    <property type="evidence" value="ECO:0007669"/>
    <property type="project" value="InterPro"/>
</dbReference>
<dbReference type="AlphaFoldDB" id="A0A0U4F8A3"/>
<accession>A0A0U4F8A3</accession>
<organism evidence="2 3">
    <name type="scientific">Lentibacillus amyloliquefaciens</name>
    <dbReference type="NCBI Taxonomy" id="1472767"/>
    <lineage>
        <taxon>Bacteria</taxon>
        <taxon>Bacillati</taxon>
        <taxon>Bacillota</taxon>
        <taxon>Bacilli</taxon>
        <taxon>Bacillales</taxon>
        <taxon>Bacillaceae</taxon>
        <taxon>Lentibacillus</taxon>
    </lineage>
</organism>
<name>A0A0U4F8A3_9BACI</name>
<dbReference type="Proteomes" id="UP000050331">
    <property type="component" value="Chromosome"/>
</dbReference>
<dbReference type="SUPFAM" id="SSF55729">
    <property type="entry name" value="Acyl-CoA N-acyltransferases (Nat)"/>
    <property type="match status" value="1"/>
</dbReference>
<protein>
    <recommendedName>
        <fullName evidence="1">N-acetyltransferase domain-containing protein</fullName>
    </recommendedName>
</protein>
<feature type="domain" description="N-acetyltransferase" evidence="1">
    <location>
        <begin position="146"/>
        <end position="284"/>
    </location>
</feature>
<proteinExistence type="predicted"/>
<dbReference type="InterPro" id="IPR016181">
    <property type="entry name" value="Acyl_CoA_acyltransferase"/>
</dbReference>
<sequence>MNIRLEPSLFKFKKQVEPILLKKEACNNLMLGIMNRLEHEELKDESNCHLGVVEVNEKAIYAFMQTPTNNWILADDVDTVDSNVIRQIANFLYDNKMEVPGVLGKTQYAEIFKEEWEQLTRITAVVHMKQLIYRLDHINQFSHPAGQLIEASAQDRPLVKTWLQQFGIEANESFSDEKADKIAETFIENRSLHLWVVDGEPVSMANQTRSTRNGATINAVFTPDAYKRNGYATAAVTLLSEKLLNAGFKFCSLYTDLENPTSNNIYKKIGYYEAGSSIVYVFNN</sequence>
<keyword evidence="3" id="KW-1185">Reference proteome</keyword>
<reference evidence="2 3" key="1">
    <citation type="submission" date="2016-01" db="EMBL/GenBank/DDBJ databases">
        <title>Complete genome sequence of strain Lentibacillus amyloliquefaciens LAM0015T isolated from saline sediment.</title>
        <authorList>
            <person name="Wang J.-L."/>
            <person name="He M.-X."/>
        </authorList>
    </citation>
    <scope>NUCLEOTIDE SEQUENCE [LARGE SCALE GENOMIC DNA]</scope>
    <source>
        <strain evidence="2 3">LAM0015</strain>
    </source>
</reference>
<dbReference type="EMBL" id="CP013862">
    <property type="protein sequence ID" value="ALX49830.1"/>
    <property type="molecule type" value="Genomic_DNA"/>
</dbReference>
<evidence type="ECO:0000313" key="2">
    <source>
        <dbReference type="EMBL" id="ALX49830.1"/>
    </source>
</evidence>
<dbReference type="STRING" id="1472767.AOX59_15390"/>
<dbReference type="PROSITE" id="PS51186">
    <property type="entry name" value="GNAT"/>
    <property type="match status" value="1"/>
</dbReference>
<gene>
    <name evidence="2" type="ORF">AOX59_15390</name>
</gene>
<dbReference type="Pfam" id="PF00583">
    <property type="entry name" value="Acetyltransf_1"/>
    <property type="match status" value="1"/>
</dbReference>
<evidence type="ECO:0000259" key="1">
    <source>
        <dbReference type="PROSITE" id="PS51186"/>
    </source>
</evidence>
<dbReference type="Gene3D" id="3.40.630.30">
    <property type="match status" value="1"/>
</dbReference>
<dbReference type="RefSeq" id="WP_068446782.1">
    <property type="nucleotide sequence ID" value="NZ_CP013862.1"/>
</dbReference>